<sequence>MRRMNKTLAAAAATAAVLGLTACTQTAGASAPAPQAVVNAQNQNNIQVQSEEEVKVVPDKAEVSFAVSSQAADPKSVQDLNSTDVNKVISFLKSTGIDEKSIQTSSFGLQPIYDWNDGQKITGYEMRTGIVVSDIPMDQVGTLLTSSIDAGINNIDRISYLSSKYDESYQEALKKAVESSKVKAEAMAAASGKSLGEVTNVQEISSYNENRYTTYAADSAAGSLEAGAKQIAIEPGQISITAQVTVTYSIK</sequence>
<keyword evidence="1" id="KW-0732">Signal</keyword>
<comment type="caution">
    <text evidence="3">The sequence shown here is derived from an EMBL/GenBank/DDBJ whole genome shotgun (WGS) entry which is preliminary data.</text>
</comment>
<gene>
    <name evidence="3" type="ORF">DS742_00760</name>
    <name evidence="2" type="ORF">LAD12857_32610</name>
</gene>
<dbReference type="Proteomes" id="UP001419084">
    <property type="component" value="Unassembled WGS sequence"/>
</dbReference>
<dbReference type="AlphaFoldDB" id="A0A3E2NIL4"/>
<feature type="signal peptide" evidence="1">
    <location>
        <begin position="1"/>
        <end position="29"/>
    </location>
</feature>
<dbReference type="InterPro" id="IPR007497">
    <property type="entry name" value="SIMPL/DUF541"/>
</dbReference>
<keyword evidence="5" id="KW-1185">Reference proteome</keyword>
<proteinExistence type="predicted"/>
<dbReference type="Gene3D" id="3.30.70.2970">
    <property type="entry name" value="Protein of unknown function (DUF541), domain 2"/>
    <property type="match status" value="1"/>
</dbReference>
<dbReference type="PROSITE" id="PS51257">
    <property type="entry name" value="PROKAR_LIPOPROTEIN"/>
    <property type="match status" value="1"/>
</dbReference>
<accession>A0A3E2NIL4</accession>
<dbReference type="EMBL" id="BRPJ01000066">
    <property type="protein sequence ID" value="GLB31338.1"/>
    <property type="molecule type" value="Genomic_DNA"/>
</dbReference>
<dbReference type="GO" id="GO:0006974">
    <property type="term" value="P:DNA damage response"/>
    <property type="evidence" value="ECO:0007669"/>
    <property type="project" value="TreeGrafter"/>
</dbReference>
<dbReference type="EMBL" id="QOHO01000003">
    <property type="protein sequence ID" value="RFZ80838.1"/>
    <property type="molecule type" value="Genomic_DNA"/>
</dbReference>
<reference evidence="2 5" key="2">
    <citation type="journal article" date="2024" name="Int. J. Syst. Evol. Microbiol.">
        <title>Lacrimispora brassicae sp. nov. isolated from fermented cabbage, and proposal of Clostridium indicum Gundawar et al. 2019 and Clostridium methoxybenzovorans Mechichi et al. 1999 as heterotypic synonyms of Lacrimispora amygdalina (Parshina et al. 2003) Haas and Blanchard 2020 and Lacrimispora indolis (McClung and McCoy 1957) Haas and Blanchard 2020, respectively.</title>
        <authorList>
            <person name="Kobayashi H."/>
            <person name="Tanizawa Y."/>
            <person name="Sakamoto M."/>
            <person name="Ohkuma M."/>
            <person name="Tohno M."/>
        </authorList>
    </citation>
    <scope>NUCLEOTIDE SEQUENCE [LARGE SCALE GENOMIC DNA]</scope>
    <source>
        <strain evidence="2 5">DSM 12857</strain>
    </source>
</reference>
<name>A0A3E2NIL4_9FIRM</name>
<feature type="chain" id="PRO_5017800785" evidence="1">
    <location>
        <begin position="30"/>
        <end position="251"/>
    </location>
</feature>
<dbReference type="PANTHER" id="PTHR34387:SF2">
    <property type="entry name" value="SLR1258 PROTEIN"/>
    <property type="match status" value="1"/>
</dbReference>
<dbReference type="Gene3D" id="3.30.110.170">
    <property type="entry name" value="Protein of unknown function (DUF541), domain 1"/>
    <property type="match status" value="1"/>
</dbReference>
<evidence type="ECO:0000313" key="5">
    <source>
        <dbReference type="Proteomes" id="UP001419084"/>
    </source>
</evidence>
<dbReference type="Proteomes" id="UP000260680">
    <property type="component" value="Unassembled WGS sequence"/>
</dbReference>
<protein>
    <submittedName>
        <fullName evidence="3">DUF541 domain-containing protein</fullName>
    </submittedName>
</protein>
<dbReference type="PANTHER" id="PTHR34387">
    <property type="entry name" value="SLR1258 PROTEIN"/>
    <property type="match status" value="1"/>
</dbReference>
<dbReference type="InterPro" id="IPR052022">
    <property type="entry name" value="26kDa_periplasmic_antigen"/>
</dbReference>
<evidence type="ECO:0000313" key="3">
    <source>
        <dbReference type="EMBL" id="RFZ80838.1"/>
    </source>
</evidence>
<evidence type="ECO:0000256" key="1">
    <source>
        <dbReference type="SAM" id="SignalP"/>
    </source>
</evidence>
<reference evidence="3 4" key="1">
    <citation type="submission" date="2018-07" db="EMBL/GenBank/DDBJ databases">
        <title>New species, Clostridium PI-S10-A1B.</title>
        <authorList>
            <person name="Krishna G."/>
            <person name="Summeta K."/>
            <person name="Shikha S."/>
            <person name="Prabhu P.B."/>
            <person name="Suresh K."/>
        </authorList>
    </citation>
    <scope>NUCLEOTIDE SEQUENCE [LARGE SCALE GENOMIC DNA]</scope>
    <source>
        <strain evidence="3 4">PI-S10-A1B</strain>
    </source>
</reference>
<dbReference type="Pfam" id="PF04402">
    <property type="entry name" value="SIMPL"/>
    <property type="match status" value="1"/>
</dbReference>
<dbReference type="OrthoDB" id="9785192at2"/>
<evidence type="ECO:0000313" key="2">
    <source>
        <dbReference type="EMBL" id="GLB31338.1"/>
    </source>
</evidence>
<organism evidence="3 4">
    <name type="scientific">Lacrimispora amygdalina</name>
    <dbReference type="NCBI Taxonomy" id="253257"/>
    <lineage>
        <taxon>Bacteria</taxon>
        <taxon>Bacillati</taxon>
        <taxon>Bacillota</taxon>
        <taxon>Clostridia</taxon>
        <taxon>Lachnospirales</taxon>
        <taxon>Lachnospiraceae</taxon>
        <taxon>Lacrimispora</taxon>
    </lineage>
</organism>
<dbReference type="RefSeq" id="WP_117415130.1">
    <property type="nucleotide sequence ID" value="NZ_BRPJ01000066.1"/>
</dbReference>
<evidence type="ECO:0000313" key="4">
    <source>
        <dbReference type="Proteomes" id="UP000260680"/>
    </source>
</evidence>